<dbReference type="InterPro" id="IPR045784">
    <property type="entry name" value="Radical_SAM_N2"/>
</dbReference>
<dbReference type="GO" id="GO:0003824">
    <property type="term" value="F:catalytic activity"/>
    <property type="evidence" value="ECO:0007669"/>
    <property type="project" value="InterPro"/>
</dbReference>
<keyword evidence="4" id="KW-1185">Reference proteome</keyword>
<feature type="transmembrane region" description="Helical" evidence="1">
    <location>
        <begin position="12"/>
        <end position="34"/>
    </location>
</feature>
<protein>
    <submittedName>
        <fullName evidence="3">Radical SAM domain protein</fullName>
    </submittedName>
</protein>
<dbReference type="PANTHER" id="PTHR42731">
    <property type="entry name" value="SLL1084 PROTEIN"/>
    <property type="match status" value="1"/>
</dbReference>
<dbReference type="SFLD" id="SFLDS00029">
    <property type="entry name" value="Radical_SAM"/>
    <property type="match status" value="1"/>
</dbReference>
<dbReference type="AlphaFoldDB" id="A1RVR2"/>
<organism evidence="3 4">
    <name type="scientific">Pyrobaculum islandicum (strain DSM 4184 / JCM 9189 / GEO3)</name>
    <dbReference type="NCBI Taxonomy" id="384616"/>
    <lineage>
        <taxon>Archaea</taxon>
        <taxon>Thermoproteota</taxon>
        <taxon>Thermoprotei</taxon>
        <taxon>Thermoproteales</taxon>
        <taxon>Thermoproteaceae</taxon>
        <taxon>Pyrobaculum</taxon>
    </lineage>
</organism>
<dbReference type="CDD" id="cd01335">
    <property type="entry name" value="Radical_SAM"/>
    <property type="match status" value="1"/>
</dbReference>
<dbReference type="OrthoDB" id="2305at2157"/>
<dbReference type="Pfam" id="PF19864">
    <property type="entry name" value="Radical_SAM_N2"/>
    <property type="match status" value="1"/>
</dbReference>
<keyword evidence="1" id="KW-1133">Transmembrane helix</keyword>
<dbReference type="InterPro" id="IPR006638">
    <property type="entry name" value="Elp3/MiaA/NifB-like_rSAM"/>
</dbReference>
<dbReference type="SUPFAM" id="SSF102114">
    <property type="entry name" value="Radical SAM enzymes"/>
    <property type="match status" value="1"/>
</dbReference>
<dbReference type="GO" id="GO:0051536">
    <property type="term" value="F:iron-sulfur cluster binding"/>
    <property type="evidence" value="ECO:0007669"/>
    <property type="project" value="InterPro"/>
</dbReference>
<dbReference type="eggNOG" id="arCOG01355">
    <property type="taxonomic scope" value="Archaea"/>
</dbReference>
<dbReference type="PANTHER" id="PTHR42731:SF1">
    <property type="entry name" value="RADICAL SAM DOMAIN PROTEIN"/>
    <property type="match status" value="1"/>
</dbReference>
<dbReference type="PROSITE" id="PS51918">
    <property type="entry name" value="RADICAL_SAM"/>
    <property type="match status" value="1"/>
</dbReference>
<accession>A1RVR2</accession>
<feature type="domain" description="Radical SAM core" evidence="2">
    <location>
        <begin position="176"/>
        <end position="392"/>
    </location>
</feature>
<proteinExistence type="predicted"/>
<dbReference type="GeneID" id="4617878"/>
<evidence type="ECO:0000259" key="2">
    <source>
        <dbReference type="PROSITE" id="PS51918"/>
    </source>
</evidence>
<dbReference type="RefSeq" id="WP_011763619.1">
    <property type="nucleotide sequence ID" value="NC_008701.1"/>
</dbReference>
<dbReference type="EMBL" id="CP000504">
    <property type="protein sequence ID" value="ABL89044.1"/>
    <property type="molecule type" value="Genomic_DNA"/>
</dbReference>
<dbReference type="SFLD" id="SFLDG01082">
    <property type="entry name" value="B12-binding_domain_containing"/>
    <property type="match status" value="1"/>
</dbReference>
<evidence type="ECO:0000256" key="1">
    <source>
        <dbReference type="SAM" id="Phobius"/>
    </source>
</evidence>
<keyword evidence="1" id="KW-0812">Transmembrane</keyword>
<evidence type="ECO:0000313" key="4">
    <source>
        <dbReference type="Proteomes" id="UP000002595"/>
    </source>
</evidence>
<sequence length="483" mass="54658">MRRVAYRKNAVKVALLYPSAYAVAMSSVVFHMLYFKLQDEGFYVERFTADRGPHGIEDGTPLAHFDYIVAAIHYELDYVNLVKMLIEAKIPPRARERERPKLVIGGPPVTANPEPLAEFVDAVAIGELEPLWKPLVQYLSTGEETEELYYPAYGPRPIKIAYATDAVSDYRRIPEPEAAFSLSVELARGCPYACLFCMESYISKPYRPRDWRVVLQETEELYKKYGIRPSIVALTANAHPHFKTMLREAVNKGVPISLPSLRAELLDDEMLELIAAGGQKTLTIAPESSERLRKALGKDISNKDILRVVDKAAELGLKIKMYLMAGLPCEEEGDIEELINLIKEVGRMGVRLSLSVNPFIPKPQTPFQYSAMENIKRLRDKIKRLQRASRGEFTYYEPTLGAIQAGIALGGREIAKYIEEAAMAASPQGYLRRLLKRGVFNYVFSPRDDPLPWGHIEGFYSHSELKRRYLEYLETACGKSQPD</sequence>
<dbReference type="InterPro" id="IPR058240">
    <property type="entry name" value="rSAM_sf"/>
</dbReference>
<dbReference type="Proteomes" id="UP000002595">
    <property type="component" value="Chromosome"/>
</dbReference>
<reference evidence="3" key="1">
    <citation type="submission" date="2006-12" db="EMBL/GenBank/DDBJ databases">
        <title>Complete sequence of Pyrobaculum islandicum DSM 4184.</title>
        <authorList>
            <person name="Copeland A."/>
            <person name="Lucas S."/>
            <person name="Lapidus A."/>
            <person name="Barry K."/>
            <person name="Detter J.C."/>
            <person name="Glavina del Rio T."/>
            <person name="Dalin E."/>
            <person name="Tice H."/>
            <person name="Pitluck S."/>
            <person name="Meincke L."/>
            <person name="Brettin T."/>
            <person name="Bruce D."/>
            <person name="Han C."/>
            <person name="Tapia R."/>
            <person name="Gilna P."/>
            <person name="Schmutz J."/>
            <person name="Larimer F."/>
            <person name="Land M."/>
            <person name="Hauser L."/>
            <person name="Kyrpides N."/>
            <person name="Mikhailova N."/>
            <person name="Cozen A.E."/>
            <person name="Fitz-Gibbon S.T."/>
            <person name="House C.H."/>
            <person name="Saltikov C."/>
            <person name="Lowe T."/>
            <person name="Richardson P."/>
        </authorList>
    </citation>
    <scope>NUCLEOTIDE SEQUENCE [LARGE SCALE GENOMIC DNA]</scope>
    <source>
        <strain evidence="3">DSM 4184</strain>
    </source>
</reference>
<keyword evidence="1" id="KW-0472">Membrane</keyword>
<name>A1RVR2_PYRIL</name>
<dbReference type="HOGENOM" id="CLU_011543_3_3_2"/>
<dbReference type="InterPro" id="IPR023404">
    <property type="entry name" value="rSAM_horseshoe"/>
</dbReference>
<evidence type="ECO:0000313" key="3">
    <source>
        <dbReference type="EMBL" id="ABL89044.1"/>
    </source>
</evidence>
<dbReference type="SMART" id="SM00729">
    <property type="entry name" value="Elp3"/>
    <property type="match status" value="1"/>
</dbReference>
<dbReference type="Pfam" id="PF04055">
    <property type="entry name" value="Radical_SAM"/>
    <property type="match status" value="1"/>
</dbReference>
<gene>
    <name evidence="3" type="ordered locus">Pisl_1897</name>
</gene>
<dbReference type="InterPro" id="IPR007197">
    <property type="entry name" value="rSAM"/>
</dbReference>
<dbReference type="KEGG" id="pis:Pisl_1897"/>
<dbReference type="Gene3D" id="3.80.30.20">
    <property type="entry name" value="tm_1862 like domain"/>
    <property type="match status" value="1"/>
</dbReference>